<reference evidence="1 2" key="1">
    <citation type="submission" date="2019-02" db="EMBL/GenBank/DDBJ databases">
        <title>Prokaryotic population dynamics and viral predation in marine succession experiment using metagenomics: the confinement effect.</title>
        <authorList>
            <person name="Haro-Moreno J.M."/>
            <person name="Rodriguez-Valera F."/>
            <person name="Lopez-Perez M."/>
        </authorList>
    </citation>
    <scope>NUCLEOTIDE SEQUENCE [LARGE SCALE GENOMIC DNA]</scope>
    <source>
        <strain evidence="1">MED-G158</strain>
    </source>
</reference>
<keyword evidence="1" id="KW-0645">Protease</keyword>
<dbReference type="EC" id="3.4.23.-" evidence="1"/>
<accession>A0A520RZ95</accession>
<sequence>MLITTFAIGLAALTFIFDGWISKQENPNQQPVVNELRNGTREVVLQRNRQGHYVAGGSINGLPVTFLLDTGATDVAIPESIAREAGLQAEYAGQANTAGGVVTVYATRIDALGIGNIQLRDVAASITPTMGGSTILLGMSALRQVEFTQRGSTLTLRQVQD</sequence>
<dbReference type="GO" id="GO:0004190">
    <property type="term" value="F:aspartic-type endopeptidase activity"/>
    <property type="evidence" value="ECO:0007669"/>
    <property type="project" value="InterPro"/>
</dbReference>
<dbReference type="AlphaFoldDB" id="A0A520RZ95"/>
<dbReference type="Pfam" id="PF13975">
    <property type="entry name" value="gag-asp_proteas"/>
    <property type="match status" value="1"/>
</dbReference>
<comment type="caution">
    <text evidence="1">The sequence shown here is derived from an EMBL/GenBank/DDBJ whole genome shotgun (WGS) entry which is preliminary data.</text>
</comment>
<keyword evidence="1" id="KW-0378">Hydrolase</keyword>
<dbReference type="InterPro" id="IPR021109">
    <property type="entry name" value="Peptidase_aspartic_dom_sf"/>
</dbReference>
<evidence type="ECO:0000313" key="1">
    <source>
        <dbReference type="EMBL" id="RZO75536.1"/>
    </source>
</evidence>
<dbReference type="InterPro" id="IPR034122">
    <property type="entry name" value="Retropepsin-like_bacterial"/>
</dbReference>
<proteinExistence type="predicted"/>
<evidence type="ECO:0000313" key="2">
    <source>
        <dbReference type="Proteomes" id="UP000320404"/>
    </source>
</evidence>
<name>A0A520RZ95_9GAMM</name>
<dbReference type="InterPro" id="IPR001969">
    <property type="entry name" value="Aspartic_peptidase_AS"/>
</dbReference>
<dbReference type="EMBL" id="SHAH01000053">
    <property type="protein sequence ID" value="RZO75536.1"/>
    <property type="molecule type" value="Genomic_DNA"/>
</dbReference>
<dbReference type="SUPFAM" id="SSF50630">
    <property type="entry name" value="Acid proteases"/>
    <property type="match status" value="1"/>
</dbReference>
<gene>
    <name evidence="1" type="ORF">EVA69_04110</name>
</gene>
<dbReference type="InterPro" id="IPR011969">
    <property type="entry name" value="Clan_AA_Asp_peptidase_C"/>
</dbReference>
<dbReference type="NCBIfam" id="TIGR02281">
    <property type="entry name" value="clan_AA_DTGA"/>
    <property type="match status" value="1"/>
</dbReference>
<organism evidence="1 2">
    <name type="scientific">OM182 bacterium</name>
    <dbReference type="NCBI Taxonomy" id="2510334"/>
    <lineage>
        <taxon>Bacteria</taxon>
        <taxon>Pseudomonadati</taxon>
        <taxon>Pseudomonadota</taxon>
        <taxon>Gammaproteobacteria</taxon>
        <taxon>OMG group</taxon>
        <taxon>OM182 clade</taxon>
    </lineage>
</organism>
<dbReference type="Gene3D" id="2.40.70.10">
    <property type="entry name" value="Acid Proteases"/>
    <property type="match status" value="1"/>
</dbReference>
<dbReference type="PROSITE" id="PS00141">
    <property type="entry name" value="ASP_PROTEASE"/>
    <property type="match status" value="1"/>
</dbReference>
<protein>
    <submittedName>
        <fullName evidence="1">TIGR02281 family clan AA aspartic protease</fullName>
        <ecNumber evidence="1">3.4.23.-</ecNumber>
    </submittedName>
</protein>
<dbReference type="CDD" id="cd05483">
    <property type="entry name" value="retropepsin_like_bacteria"/>
    <property type="match status" value="1"/>
</dbReference>
<dbReference type="GO" id="GO:0006508">
    <property type="term" value="P:proteolysis"/>
    <property type="evidence" value="ECO:0007669"/>
    <property type="project" value="UniProtKB-KW"/>
</dbReference>
<dbReference type="Proteomes" id="UP000320404">
    <property type="component" value="Unassembled WGS sequence"/>
</dbReference>